<dbReference type="Gene3D" id="3.40.50.720">
    <property type="entry name" value="NAD(P)-binding Rossmann-like Domain"/>
    <property type="match status" value="1"/>
</dbReference>
<feature type="region of interest" description="Disordered" evidence="3">
    <location>
        <begin position="353"/>
        <end position="376"/>
    </location>
</feature>
<dbReference type="InterPro" id="IPR036291">
    <property type="entry name" value="NAD(P)-bd_dom_sf"/>
</dbReference>
<dbReference type="PANTHER" id="PTHR10366">
    <property type="entry name" value="NAD DEPENDENT EPIMERASE/DEHYDRATASE"/>
    <property type="match status" value="1"/>
</dbReference>
<protein>
    <submittedName>
        <fullName evidence="5">NAD(P)-binding protein</fullName>
    </submittedName>
</protein>
<proteinExistence type="inferred from homology"/>
<evidence type="ECO:0000259" key="4">
    <source>
        <dbReference type="Pfam" id="PF01370"/>
    </source>
</evidence>
<dbReference type="AlphaFoldDB" id="A0A6A6U065"/>
<keyword evidence="1" id="KW-0560">Oxidoreductase</keyword>
<dbReference type="Pfam" id="PF01370">
    <property type="entry name" value="Epimerase"/>
    <property type="match status" value="1"/>
</dbReference>
<evidence type="ECO:0000313" key="5">
    <source>
        <dbReference type="EMBL" id="KAF2664981.1"/>
    </source>
</evidence>
<dbReference type="SUPFAM" id="SSF51735">
    <property type="entry name" value="NAD(P)-binding Rossmann-fold domains"/>
    <property type="match status" value="1"/>
</dbReference>
<comment type="similarity">
    <text evidence="2">Belongs to the NAD(P)-dependent epimerase/dehydratase family. Dihydroflavonol-4-reductase subfamily.</text>
</comment>
<reference evidence="5" key="1">
    <citation type="journal article" date="2020" name="Stud. Mycol.">
        <title>101 Dothideomycetes genomes: a test case for predicting lifestyles and emergence of pathogens.</title>
        <authorList>
            <person name="Haridas S."/>
            <person name="Albert R."/>
            <person name="Binder M."/>
            <person name="Bloem J."/>
            <person name="Labutti K."/>
            <person name="Salamov A."/>
            <person name="Andreopoulos B."/>
            <person name="Baker S."/>
            <person name="Barry K."/>
            <person name="Bills G."/>
            <person name="Bluhm B."/>
            <person name="Cannon C."/>
            <person name="Castanera R."/>
            <person name="Culley D."/>
            <person name="Daum C."/>
            <person name="Ezra D."/>
            <person name="Gonzalez J."/>
            <person name="Henrissat B."/>
            <person name="Kuo A."/>
            <person name="Liang C."/>
            <person name="Lipzen A."/>
            <person name="Lutzoni F."/>
            <person name="Magnuson J."/>
            <person name="Mondo S."/>
            <person name="Nolan M."/>
            <person name="Ohm R."/>
            <person name="Pangilinan J."/>
            <person name="Park H.-J."/>
            <person name="Ramirez L."/>
            <person name="Alfaro M."/>
            <person name="Sun H."/>
            <person name="Tritt A."/>
            <person name="Yoshinaga Y."/>
            <person name="Zwiers L.-H."/>
            <person name="Turgeon B."/>
            <person name="Goodwin S."/>
            <person name="Spatafora J."/>
            <person name="Crous P."/>
            <person name="Grigoriev I."/>
        </authorList>
    </citation>
    <scope>NUCLEOTIDE SEQUENCE</scope>
    <source>
        <strain evidence="5">CBS 115976</strain>
    </source>
</reference>
<dbReference type="InterPro" id="IPR001509">
    <property type="entry name" value="Epimerase_deHydtase"/>
</dbReference>
<organism evidence="5 6">
    <name type="scientific">Microthyrium microscopicum</name>
    <dbReference type="NCBI Taxonomy" id="703497"/>
    <lineage>
        <taxon>Eukaryota</taxon>
        <taxon>Fungi</taxon>
        <taxon>Dikarya</taxon>
        <taxon>Ascomycota</taxon>
        <taxon>Pezizomycotina</taxon>
        <taxon>Dothideomycetes</taxon>
        <taxon>Dothideomycetes incertae sedis</taxon>
        <taxon>Microthyriales</taxon>
        <taxon>Microthyriaceae</taxon>
        <taxon>Microthyrium</taxon>
    </lineage>
</organism>
<evidence type="ECO:0000256" key="2">
    <source>
        <dbReference type="ARBA" id="ARBA00023445"/>
    </source>
</evidence>
<sequence>MMVPTTNTLVLITGVTGHIGFKTLLFALNSGFTVRAAVRSNSKAQNILNHPKIQSLAPGPRLTFITVPDLTAPHAYDAAVEGVTHIIHIASPLRISSGTDDEIPLNEQDAYFIQPAIRGTTSMLDAAHASQTVRRIVITSSLTALIPFDALVGDAPLPAEPITPASRVELTEGPYLNEFEAYAASKVAALAHAEEWLASHPSRQFDCIHLHPGFVQGRNELATSAREVFGGTNKLVLGMVLGKTFEAPIAGATVHVDDVARIHVQALSPFVPGDMGYILSQATEWDDAKTFVSKHFGGAVEKRVVPNTGHIETTRVNVDNGLTEDVFGRLAGFEEQVKSVVGHYVELRMKGMARRKRESKRPAAQQEAVRHAIATV</sequence>
<dbReference type="OrthoDB" id="2735536at2759"/>
<dbReference type="InterPro" id="IPR050425">
    <property type="entry name" value="NAD(P)_dehydrat-like"/>
</dbReference>
<gene>
    <name evidence="5" type="ORF">BT63DRAFT_81683</name>
</gene>
<name>A0A6A6U065_9PEZI</name>
<dbReference type="EMBL" id="MU004241">
    <property type="protein sequence ID" value="KAF2664981.1"/>
    <property type="molecule type" value="Genomic_DNA"/>
</dbReference>
<dbReference type="Proteomes" id="UP000799302">
    <property type="component" value="Unassembled WGS sequence"/>
</dbReference>
<accession>A0A6A6U065</accession>
<dbReference type="GO" id="GO:0016616">
    <property type="term" value="F:oxidoreductase activity, acting on the CH-OH group of donors, NAD or NADP as acceptor"/>
    <property type="evidence" value="ECO:0007669"/>
    <property type="project" value="TreeGrafter"/>
</dbReference>
<feature type="domain" description="NAD-dependent epimerase/dehydratase" evidence="4">
    <location>
        <begin position="10"/>
        <end position="268"/>
    </location>
</feature>
<keyword evidence="6" id="KW-1185">Reference proteome</keyword>
<evidence type="ECO:0000313" key="6">
    <source>
        <dbReference type="Proteomes" id="UP000799302"/>
    </source>
</evidence>
<evidence type="ECO:0000256" key="3">
    <source>
        <dbReference type="SAM" id="MobiDB-lite"/>
    </source>
</evidence>
<evidence type="ECO:0000256" key="1">
    <source>
        <dbReference type="ARBA" id="ARBA00023002"/>
    </source>
</evidence>
<dbReference type="PANTHER" id="PTHR10366:SF564">
    <property type="entry name" value="STEROL-4-ALPHA-CARBOXYLATE 3-DEHYDROGENASE, DECARBOXYLATING"/>
    <property type="match status" value="1"/>
</dbReference>